<dbReference type="Pfam" id="PF03457">
    <property type="entry name" value="HA"/>
    <property type="match status" value="1"/>
</dbReference>
<protein>
    <recommendedName>
        <fullName evidence="1">Helicase-associated domain-containing protein</fullName>
    </recommendedName>
</protein>
<proteinExistence type="predicted"/>
<organism evidence="2 3">
    <name type="scientific">Achlya hypogyna</name>
    <name type="common">Oomycete</name>
    <name type="synonym">Protoachlya hypogyna</name>
    <dbReference type="NCBI Taxonomy" id="1202772"/>
    <lineage>
        <taxon>Eukaryota</taxon>
        <taxon>Sar</taxon>
        <taxon>Stramenopiles</taxon>
        <taxon>Oomycota</taxon>
        <taxon>Saprolegniomycetes</taxon>
        <taxon>Saprolegniales</taxon>
        <taxon>Achlyaceae</taxon>
        <taxon>Achlya</taxon>
    </lineage>
</organism>
<dbReference type="InterPro" id="IPR005114">
    <property type="entry name" value="Helicase_assoc"/>
</dbReference>
<evidence type="ECO:0000313" key="3">
    <source>
        <dbReference type="Proteomes" id="UP000243579"/>
    </source>
</evidence>
<evidence type="ECO:0000259" key="1">
    <source>
        <dbReference type="Pfam" id="PF03457"/>
    </source>
</evidence>
<feature type="domain" description="Helicase-associated" evidence="1">
    <location>
        <begin position="241"/>
        <end position="304"/>
    </location>
</feature>
<reference evidence="2 3" key="1">
    <citation type="journal article" date="2014" name="Genome Biol. Evol.">
        <title>The secreted proteins of Achlya hypogyna and Thraustotheca clavata identify the ancestral oomycete secretome and reveal gene acquisitions by horizontal gene transfer.</title>
        <authorList>
            <person name="Misner I."/>
            <person name="Blouin N."/>
            <person name="Leonard G."/>
            <person name="Richards T.A."/>
            <person name="Lane C.E."/>
        </authorList>
    </citation>
    <scope>NUCLEOTIDE SEQUENCE [LARGE SCALE GENOMIC DNA]</scope>
    <source>
        <strain evidence="2 3">ATCC 48635</strain>
    </source>
</reference>
<name>A0A1V9YVR1_ACHHY</name>
<sequence length="568" mass="61944">MHIEALALYRQLRGNCNVLPAYVVPSTHDWPEQMHSMPLGSVAINLRRSYGSLTSDTIADLDALGFRWTMAGASIHCHKIGDGALFTPLDALVDAFGVFHARHNHCDVPSGFVVPSSDAAWPSEAHGIVLANALPVLRSHFYQLSAEQAKRLHALGLCTELPPWATFVKLLVMHQEQFGSADVARDFTVPCHGNGSASWPREWHGLPLGDLAWHVGAKLRALPKYRRAALATTTFAFNTPATWSRILQALLAFQLEHGHVLVPVSYTVSVEALVAAGLPLGRWVEELYRAQRLHLLPAPTTAALAKFVPRRLELVPRAQRLEAPTASFWSTLLAAVKFYKSSEGHADVPHGYCFPQAATSPVHLRGYALADALEVARQHSMAAARPELEALGILWDCATTVACCDYVHVLDVWLRSVPRVDEAATVSALPSCPVSLAATTIGIILTRLETEQLSPMRRIAFRRLGFDFRERWATKVLALQTFRALHGHLEVPWGFVVPKAQAWNPSTWGLSLGNVIAWMRGTLGTMAPPARRQLSALCVMTSAALVTVGKAALPTLKPVAASAAKVTL</sequence>
<comment type="caution">
    <text evidence="2">The sequence shown here is derived from an EMBL/GenBank/DDBJ whole genome shotgun (WGS) entry which is preliminary data.</text>
</comment>
<evidence type="ECO:0000313" key="2">
    <source>
        <dbReference type="EMBL" id="OQR89713.1"/>
    </source>
</evidence>
<dbReference type="EMBL" id="JNBR01000752">
    <property type="protein sequence ID" value="OQR89713.1"/>
    <property type="molecule type" value="Genomic_DNA"/>
</dbReference>
<dbReference type="PANTHER" id="PTHR37066:SF1">
    <property type="entry name" value="LNS2_PITP DOMAIN-CONTAINING PROTEIN"/>
    <property type="match status" value="1"/>
</dbReference>
<keyword evidence="3" id="KW-1185">Reference proteome</keyword>
<dbReference type="Proteomes" id="UP000243579">
    <property type="component" value="Unassembled WGS sequence"/>
</dbReference>
<gene>
    <name evidence="2" type="ORF">ACHHYP_06099</name>
</gene>
<dbReference type="OrthoDB" id="10641054at2759"/>
<accession>A0A1V9YVR1</accession>
<dbReference type="AlphaFoldDB" id="A0A1V9YVR1"/>
<dbReference type="PANTHER" id="PTHR37066">
    <property type="entry name" value="HELICASE-ASSOCIATED"/>
    <property type="match status" value="1"/>
</dbReference>